<feature type="transmembrane region" description="Helical" evidence="1">
    <location>
        <begin position="21"/>
        <end position="43"/>
    </location>
</feature>
<protein>
    <submittedName>
        <fullName evidence="2">Uncharacterized protein</fullName>
    </submittedName>
</protein>
<reference evidence="2 3" key="1">
    <citation type="submission" date="2015-10" db="EMBL/GenBank/DDBJ databases">
        <title>Draft genome sequence of Thermococcus celericrescens strain DSM 17994.</title>
        <authorList>
            <person name="Hong S.-J."/>
            <person name="Park C.-E."/>
            <person name="Shin J.-H."/>
        </authorList>
    </citation>
    <scope>NUCLEOTIDE SEQUENCE [LARGE SCALE GENOMIC DNA]</scope>
    <source>
        <strain evidence="2 3">DSM 17994</strain>
    </source>
</reference>
<proteinExistence type="predicted"/>
<dbReference type="AlphaFoldDB" id="A0A100XYI8"/>
<evidence type="ECO:0000256" key="1">
    <source>
        <dbReference type="SAM" id="Phobius"/>
    </source>
</evidence>
<evidence type="ECO:0000313" key="2">
    <source>
        <dbReference type="EMBL" id="KUH33801.1"/>
    </source>
</evidence>
<dbReference type="RefSeq" id="WP_058938516.1">
    <property type="nucleotide sequence ID" value="NZ_LLYW01000015.1"/>
</dbReference>
<gene>
    <name evidence="2" type="ORF">APY94_04570</name>
</gene>
<organism evidence="2 3">
    <name type="scientific">Thermococcus celericrescens</name>
    <dbReference type="NCBI Taxonomy" id="227598"/>
    <lineage>
        <taxon>Archaea</taxon>
        <taxon>Methanobacteriati</taxon>
        <taxon>Methanobacteriota</taxon>
        <taxon>Thermococci</taxon>
        <taxon>Thermococcales</taxon>
        <taxon>Thermococcaceae</taxon>
        <taxon>Thermococcus</taxon>
    </lineage>
</organism>
<evidence type="ECO:0000313" key="3">
    <source>
        <dbReference type="Proteomes" id="UP000053462"/>
    </source>
</evidence>
<dbReference type="EMBL" id="LLYW01000015">
    <property type="protein sequence ID" value="KUH33801.1"/>
    <property type="molecule type" value="Genomic_DNA"/>
</dbReference>
<sequence>MEEVKELREVLERVEGKLIAAGKMYGAMNFGAWLSVMLLYYAIIGVFDLPWQFNLIYWPAAFVVAMGFTGRVWKRLQKLGRVTGREAEASTLGGILVALSWITGIILGWGIVPRMHLGVNAEASLAMGFLSFIAFSVFAMWLVFAKYGGAEREIIPAFLIPAIGIPVAMGMETGAMAWAGFVVGLGFTLTVMWYLHSAFRAIER</sequence>
<name>A0A100XYI8_9EURY</name>
<keyword evidence="3" id="KW-1185">Reference proteome</keyword>
<accession>A0A100XYI8</accession>
<dbReference type="OrthoDB" id="86220at2157"/>
<feature type="transmembrane region" description="Helical" evidence="1">
    <location>
        <begin position="94"/>
        <end position="112"/>
    </location>
</feature>
<feature type="transmembrane region" description="Helical" evidence="1">
    <location>
        <begin position="55"/>
        <end position="73"/>
    </location>
</feature>
<keyword evidence="1" id="KW-0812">Transmembrane</keyword>
<feature type="transmembrane region" description="Helical" evidence="1">
    <location>
        <begin position="154"/>
        <end position="171"/>
    </location>
</feature>
<comment type="caution">
    <text evidence="2">The sequence shown here is derived from an EMBL/GenBank/DDBJ whole genome shotgun (WGS) entry which is preliminary data.</text>
</comment>
<feature type="transmembrane region" description="Helical" evidence="1">
    <location>
        <begin position="177"/>
        <end position="195"/>
    </location>
</feature>
<keyword evidence="1" id="KW-1133">Transmembrane helix</keyword>
<dbReference type="Proteomes" id="UP000053462">
    <property type="component" value="Unassembled WGS sequence"/>
</dbReference>
<dbReference type="STRING" id="227598.APY94_04570"/>
<feature type="transmembrane region" description="Helical" evidence="1">
    <location>
        <begin position="124"/>
        <end position="145"/>
    </location>
</feature>
<keyword evidence="1" id="KW-0472">Membrane</keyword>